<dbReference type="Gene3D" id="3.30.559.10">
    <property type="entry name" value="Chloramphenicol acetyltransferase-like domain"/>
    <property type="match status" value="2"/>
</dbReference>
<dbReference type="Proteomes" id="UP000240883">
    <property type="component" value="Unassembled WGS sequence"/>
</dbReference>
<sequence length="475" mass="52761">MASHTFHLSAVDQNTARVYTPALLVFPFPDMSQEEVAIAALSKGLQTTIRKFPWLAGTLGPVDPTTGKLPFTYPHQVPEVQSAGLFRTKALTRPEYPHTYKSLKRNGMPPSALKGDMFCPEVLRRPLRRPEFDGIPSAGEGMVSFDGLQAPAMATQVFFIPGGLVLSIYVHHTLSDCSGVNYFWKHYAQSVRETLGNDSHSMEKIPDQSALRAELDARIPHVAPGHIPAVDAYINGTYEYTKTLPDDTACSQRLFIIPASRIRSFREELKPFFPYYSPTICNVISALVWIHVTRARVARLLKSGNDEVLDQETNLGIAMDLRKKLSPPLGEEYMGNMANFAKSTLNIADLVSEDSVTKETIIPAIRRIREAISKTDNDCAPSASGSVWTLYITSWMNFGAEHEWNIPGTTWGMPEFIRRVYNPSDGGMMILPRRRNSPDGVEAPYEVMVRLAGVDMDTLLSEPGGLASWADRVLD</sequence>
<dbReference type="InterPro" id="IPR050317">
    <property type="entry name" value="Plant_Fungal_Acyltransferase"/>
</dbReference>
<dbReference type="AlphaFoldDB" id="A0A2T2NTG5"/>
<dbReference type="GO" id="GO:0044550">
    <property type="term" value="P:secondary metabolite biosynthetic process"/>
    <property type="evidence" value="ECO:0007669"/>
    <property type="project" value="TreeGrafter"/>
</dbReference>
<gene>
    <name evidence="2" type="ORF">BS50DRAFT_632573</name>
</gene>
<evidence type="ECO:0000313" key="3">
    <source>
        <dbReference type="Proteomes" id="UP000240883"/>
    </source>
</evidence>
<dbReference type="EMBL" id="KZ678133">
    <property type="protein sequence ID" value="PSN68669.1"/>
    <property type="molecule type" value="Genomic_DNA"/>
</dbReference>
<dbReference type="InterPro" id="IPR023213">
    <property type="entry name" value="CAT-like_dom_sf"/>
</dbReference>
<dbReference type="GO" id="GO:0016747">
    <property type="term" value="F:acyltransferase activity, transferring groups other than amino-acyl groups"/>
    <property type="evidence" value="ECO:0007669"/>
    <property type="project" value="TreeGrafter"/>
</dbReference>
<dbReference type="OrthoDB" id="1862401at2759"/>
<accession>A0A2T2NTG5</accession>
<name>A0A2T2NTG5_CORCC</name>
<protein>
    <submittedName>
        <fullName evidence="2">Trichothecene 3-O-acetyltransferas-like protein</fullName>
    </submittedName>
</protein>
<proteinExistence type="predicted"/>
<organism evidence="2 3">
    <name type="scientific">Corynespora cassiicola Philippines</name>
    <dbReference type="NCBI Taxonomy" id="1448308"/>
    <lineage>
        <taxon>Eukaryota</taxon>
        <taxon>Fungi</taxon>
        <taxon>Dikarya</taxon>
        <taxon>Ascomycota</taxon>
        <taxon>Pezizomycotina</taxon>
        <taxon>Dothideomycetes</taxon>
        <taxon>Pleosporomycetidae</taxon>
        <taxon>Pleosporales</taxon>
        <taxon>Corynesporascaceae</taxon>
        <taxon>Corynespora</taxon>
    </lineage>
</organism>
<evidence type="ECO:0000313" key="2">
    <source>
        <dbReference type="EMBL" id="PSN68669.1"/>
    </source>
</evidence>
<evidence type="ECO:0000256" key="1">
    <source>
        <dbReference type="ARBA" id="ARBA00022679"/>
    </source>
</evidence>
<dbReference type="PANTHER" id="PTHR31642">
    <property type="entry name" value="TRICHOTHECENE 3-O-ACETYLTRANSFERASE"/>
    <property type="match status" value="1"/>
</dbReference>
<dbReference type="PANTHER" id="PTHR31642:SF310">
    <property type="entry name" value="FATTY ALCOHOL:CAFFEOYL-COA ACYLTRANSFERASE"/>
    <property type="match status" value="1"/>
</dbReference>
<reference evidence="2 3" key="1">
    <citation type="journal article" date="2018" name="Front. Microbiol.">
        <title>Genome-Wide Analysis of Corynespora cassiicola Leaf Fall Disease Putative Effectors.</title>
        <authorList>
            <person name="Lopez D."/>
            <person name="Ribeiro S."/>
            <person name="Label P."/>
            <person name="Fumanal B."/>
            <person name="Venisse J.S."/>
            <person name="Kohler A."/>
            <person name="de Oliveira R.R."/>
            <person name="Labutti K."/>
            <person name="Lipzen A."/>
            <person name="Lail K."/>
            <person name="Bauer D."/>
            <person name="Ohm R.A."/>
            <person name="Barry K.W."/>
            <person name="Spatafora J."/>
            <person name="Grigoriev I.V."/>
            <person name="Martin F.M."/>
            <person name="Pujade-Renaud V."/>
        </authorList>
    </citation>
    <scope>NUCLEOTIDE SEQUENCE [LARGE SCALE GENOMIC DNA]</scope>
    <source>
        <strain evidence="2 3">Philippines</strain>
    </source>
</reference>
<keyword evidence="1" id="KW-0808">Transferase</keyword>
<dbReference type="Pfam" id="PF02458">
    <property type="entry name" value="Transferase"/>
    <property type="match status" value="2"/>
</dbReference>
<keyword evidence="3" id="KW-1185">Reference proteome</keyword>
<dbReference type="STRING" id="1448308.A0A2T2NTG5"/>